<organism evidence="1">
    <name type="scientific">Sulfolobus neozealandicus</name>
    <dbReference type="NCBI Taxonomy" id="299422"/>
    <lineage>
        <taxon>Archaea</taxon>
        <taxon>Thermoproteota</taxon>
        <taxon>Thermoprotei</taxon>
        <taxon>Sulfolobales</taxon>
        <taxon>Sulfolobaceae</taxon>
        <taxon>Sulfolobus</taxon>
    </lineage>
</organism>
<protein>
    <submittedName>
        <fullName evidence="1">Uncharacterized protein</fullName>
    </submittedName>
</protein>
<sequence length="162" mass="19293">MNSSRRITKEDVREIAKKSLPKKLDEKGRELYKCPRCSEFARYIDVDERDGHFYIYAIHYNGTRGHGKPKLERHYLGALEYDYVERFNNINLQGLFNEKRHVEYIKNAANQIDSDRLTAYDFAETLDSLSKNLKSMIIDENDKKILEEKMKKIFQLLEKKDH</sequence>
<reference evidence="1" key="1">
    <citation type="journal article" date="2005" name="Archaea">
        <title>Novel RepA-MCM proteins encoded in plasmids pTAU4, pORA1 and pTIK4 from Sulfolobus neozealandicus.</title>
        <authorList>
            <person name="Greve B."/>
            <person name="Jensen S."/>
            <person name="Phan H."/>
            <person name="Brugger K."/>
            <person name="Zillig W."/>
            <person name="She Q."/>
            <person name="Garrett R."/>
        </authorList>
    </citation>
    <scope>NUCLEOTIDE SEQUENCE</scope>
    <source>
        <strain evidence="1">4/2</strain>
        <plasmid evidence="1">pTIK4</plasmid>
    </source>
</reference>
<name>Q5DVE9_9CREN</name>
<geneLocation type="plasmid" evidence="1">
    <name>pTIK4</name>
</geneLocation>
<proteinExistence type="predicted"/>
<accession>Q5DVE9</accession>
<dbReference type="EMBL" id="AJ852506">
    <property type="protein sequence ID" value="CAH65783.1"/>
    <property type="molecule type" value="Genomic_DNA"/>
</dbReference>
<keyword evidence="1" id="KW-0614">Plasmid</keyword>
<evidence type="ECO:0000313" key="1">
    <source>
        <dbReference type="EMBL" id="CAH65783.1"/>
    </source>
</evidence>
<dbReference type="AlphaFoldDB" id="Q5DVE9"/>